<evidence type="ECO:0000313" key="1">
    <source>
        <dbReference type="EMBL" id="NFV26216.1"/>
    </source>
</evidence>
<evidence type="ECO:0000313" key="2">
    <source>
        <dbReference type="Proteomes" id="UP000486903"/>
    </source>
</evidence>
<comment type="caution">
    <text evidence="1">The sequence shown here is derived from an EMBL/GenBank/DDBJ whole genome shotgun (WGS) entry which is preliminary data.</text>
</comment>
<protein>
    <submittedName>
        <fullName evidence="1">Uncharacterized protein</fullName>
    </submittedName>
</protein>
<reference evidence="1 2" key="1">
    <citation type="submission" date="2019-04" db="EMBL/GenBank/DDBJ databases">
        <title>Genome sequencing of Clostridium botulinum Groups I-IV and Clostridium butyricum.</title>
        <authorList>
            <person name="Brunt J."/>
            <person name="Van Vliet A.H.M."/>
            <person name="Stringer S.C."/>
            <person name="Carter A.T."/>
            <person name="Peck M.W."/>
        </authorList>
    </citation>
    <scope>NUCLEOTIDE SEQUENCE [LARGE SCALE GENOMIC DNA]</scope>
    <source>
        <strain evidence="1 2">BL81</strain>
    </source>
</reference>
<accession>A0A6B4JHJ9</accession>
<dbReference type="AlphaFoldDB" id="A0A6B4JHJ9"/>
<organism evidence="1 2">
    <name type="scientific">Clostridium botulinum</name>
    <dbReference type="NCBI Taxonomy" id="1491"/>
    <lineage>
        <taxon>Bacteria</taxon>
        <taxon>Bacillati</taxon>
        <taxon>Bacillota</taxon>
        <taxon>Clostridia</taxon>
        <taxon>Eubacteriales</taxon>
        <taxon>Clostridiaceae</taxon>
        <taxon>Clostridium</taxon>
    </lineage>
</organism>
<proteinExistence type="predicted"/>
<dbReference type="EMBL" id="SXFB01000004">
    <property type="protein sequence ID" value="NFV26216.1"/>
    <property type="molecule type" value="Genomic_DNA"/>
</dbReference>
<dbReference type="RefSeq" id="WP_003369524.1">
    <property type="nucleotide sequence ID" value="NZ_JACBBA010000001.1"/>
</dbReference>
<name>A0A6B4JHJ9_CLOBO</name>
<gene>
    <name evidence="1" type="ORF">FDG31_08485</name>
</gene>
<sequence length="142" mass="16760">MEKKKRSKCETSHRKVFTVNTKNPKEEVIYNFLFGKYNEAETIKDILYNYIIGNNLQTCTHSVNNVQTMYNIRIEDSTNYDKQCVNDNAKHYTNSEQQEEIINNDFNINLENFEDKKIEVNIKSDDSVKQANNNALDFLKNF</sequence>
<dbReference type="Proteomes" id="UP000486903">
    <property type="component" value="Unassembled WGS sequence"/>
</dbReference>